<dbReference type="PANTHER" id="PTHR34982:SF1">
    <property type="entry name" value="FLAGELLAR ASSEMBLY PROTEIN FLIH"/>
    <property type="match status" value="1"/>
</dbReference>
<proteinExistence type="inferred from homology"/>
<feature type="region of interest" description="Disordered" evidence="7">
    <location>
        <begin position="37"/>
        <end position="56"/>
    </location>
</feature>
<feature type="domain" description="Flagellar assembly protein FliH/Type III secretion system HrpE" evidence="8">
    <location>
        <begin position="137"/>
        <end position="260"/>
    </location>
</feature>
<gene>
    <name evidence="9" type="ORF">MGWOODY_Tha153</name>
</gene>
<evidence type="ECO:0000313" key="9">
    <source>
        <dbReference type="EMBL" id="CUS40667.1"/>
    </source>
</evidence>
<keyword evidence="5" id="KW-0653">Protein transport</keyword>
<dbReference type="EMBL" id="CZQC01000021">
    <property type="protein sequence ID" value="CUS40667.1"/>
    <property type="molecule type" value="Genomic_DNA"/>
</dbReference>
<evidence type="ECO:0000256" key="1">
    <source>
        <dbReference type="ARBA" id="ARBA00003041"/>
    </source>
</evidence>
<dbReference type="GO" id="GO:0015031">
    <property type="term" value="P:protein transport"/>
    <property type="evidence" value="ECO:0007669"/>
    <property type="project" value="UniProtKB-KW"/>
</dbReference>
<keyword evidence="6" id="KW-1006">Bacterial flagellum protein export</keyword>
<comment type="similarity">
    <text evidence="2">Belongs to the FliH family.</text>
</comment>
<evidence type="ECO:0000259" key="8">
    <source>
        <dbReference type="Pfam" id="PF02108"/>
    </source>
</evidence>
<comment type="function">
    <text evidence="1">Needed for flagellar regrowth and assembly.</text>
</comment>
<keyword evidence="4" id="KW-1005">Bacterial flagellum biogenesis</keyword>
<dbReference type="AlphaFoldDB" id="A0A160TC43"/>
<reference evidence="9" key="1">
    <citation type="submission" date="2015-10" db="EMBL/GenBank/DDBJ databases">
        <authorList>
            <person name="Gilbert D.G."/>
        </authorList>
    </citation>
    <scope>NUCLEOTIDE SEQUENCE</scope>
</reference>
<evidence type="ECO:0000256" key="3">
    <source>
        <dbReference type="ARBA" id="ARBA00022448"/>
    </source>
</evidence>
<evidence type="ECO:0000256" key="5">
    <source>
        <dbReference type="ARBA" id="ARBA00022927"/>
    </source>
</evidence>
<dbReference type="InterPro" id="IPR051472">
    <property type="entry name" value="T3SS_Stator/FliH"/>
</dbReference>
<dbReference type="PANTHER" id="PTHR34982">
    <property type="entry name" value="YOP PROTEINS TRANSLOCATION PROTEIN L"/>
    <property type="match status" value="1"/>
</dbReference>
<keyword evidence="9" id="KW-0282">Flagellum</keyword>
<feature type="compositionally biased region" description="Polar residues" evidence="7">
    <location>
        <begin position="338"/>
        <end position="350"/>
    </location>
</feature>
<dbReference type="GO" id="GO:0044781">
    <property type="term" value="P:bacterial-type flagellum organization"/>
    <property type="evidence" value="ECO:0007669"/>
    <property type="project" value="UniProtKB-KW"/>
</dbReference>
<keyword evidence="9" id="KW-0969">Cilium</keyword>
<dbReference type="Pfam" id="PF02108">
    <property type="entry name" value="FliH"/>
    <property type="match status" value="1"/>
</dbReference>
<keyword evidence="9" id="KW-0966">Cell projection</keyword>
<organism evidence="9">
    <name type="scientific">hydrothermal vent metagenome</name>
    <dbReference type="NCBI Taxonomy" id="652676"/>
    <lineage>
        <taxon>unclassified sequences</taxon>
        <taxon>metagenomes</taxon>
        <taxon>ecological metagenomes</taxon>
    </lineage>
</organism>
<dbReference type="InterPro" id="IPR018035">
    <property type="entry name" value="Flagellar_FliH/T3SS_HrpE"/>
</dbReference>
<feature type="region of interest" description="Disordered" evidence="7">
    <location>
        <begin position="306"/>
        <end position="368"/>
    </location>
</feature>
<sequence length="368" mass="39544">MTDTKRDAPIPADKADHAKPWRLPFWTEPPAYVVEREKSEAAEAEAEENLKAEAEAGERHHYPTAEEVELIRREAYNAGLEQGLVEGRQQGVNQGLEEGRAEGLEKGHAEGFVTGQKDGLLAGEKAGREAGRVAVEAEAARVAKLVATLQAEVALRDRELPDVLAGLIAMMTQHVLQHELSLGAQSILTYVNTALAALPSGEKNGRVVVSTKDAALLKTALDNIGRTLAFDVDSSLAAGECRVESEHSLIEYSVSDHMQQQLIDITTRMLTHASDFPSYDETSDSLVTEPDDDILAADISEDIHSADVDSADADSADVDSANVDTADVDSADVDSSVIDPSQTEDASSNELEPHNPLSPSSEFNDEPK</sequence>
<evidence type="ECO:0000256" key="2">
    <source>
        <dbReference type="ARBA" id="ARBA00006602"/>
    </source>
</evidence>
<accession>A0A160TC43</accession>
<name>A0A160TC43_9ZZZZ</name>
<dbReference type="GO" id="GO:0005829">
    <property type="term" value="C:cytosol"/>
    <property type="evidence" value="ECO:0007669"/>
    <property type="project" value="TreeGrafter"/>
</dbReference>
<protein>
    <submittedName>
        <fullName evidence="9">Flagellar assembly protein FliH</fullName>
    </submittedName>
</protein>
<keyword evidence="3" id="KW-0813">Transport</keyword>
<evidence type="ECO:0000256" key="6">
    <source>
        <dbReference type="ARBA" id="ARBA00023225"/>
    </source>
</evidence>
<evidence type="ECO:0000256" key="4">
    <source>
        <dbReference type="ARBA" id="ARBA00022795"/>
    </source>
</evidence>
<evidence type="ECO:0000256" key="7">
    <source>
        <dbReference type="SAM" id="MobiDB-lite"/>
    </source>
</evidence>